<reference evidence="2" key="1">
    <citation type="submission" date="2020-04" db="EMBL/GenBank/DDBJ databases">
        <authorList>
            <person name="Chiriac C."/>
            <person name="Salcher M."/>
            <person name="Ghai R."/>
            <person name="Kavagutti S V."/>
        </authorList>
    </citation>
    <scope>NUCLEOTIDE SEQUENCE</scope>
</reference>
<dbReference type="Gene3D" id="1.10.1660.10">
    <property type="match status" value="1"/>
</dbReference>
<organism evidence="2">
    <name type="scientific">uncultured Caudovirales phage</name>
    <dbReference type="NCBI Taxonomy" id="2100421"/>
    <lineage>
        <taxon>Viruses</taxon>
        <taxon>Duplodnaviria</taxon>
        <taxon>Heunggongvirae</taxon>
        <taxon>Uroviricota</taxon>
        <taxon>Caudoviricetes</taxon>
        <taxon>Peduoviridae</taxon>
        <taxon>Maltschvirus</taxon>
        <taxon>Maltschvirus maltsch</taxon>
    </lineage>
</organism>
<dbReference type="InterPro" id="IPR009061">
    <property type="entry name" value="DNA-bd_dom_put_sf"/>
</dbReference>
<evidence type="ECO:0000313" key="1">
    <source>
        <dbReference type="EMBL" id="CAB4127723.1"/>
    </source>
</evidence>
<name>A0A6J5LMF9_9CAUD</name>
<dbReference type="EMBL" id="LR796286">
    <property type="protein sequence ID" value="CAB4134180.1"/>
    <property type="molecule type" value="Genomic_DNA"/>
</dbReference>
<gene>
    <name evidence="2" type="ORF">UFOVP268_26</name>
    <name evidence="1" type="ORF">UFOVP97_8</name>
</gene>
<proteinExistence type="predicted"/>
<accession>A0A6J5LMF9</accession>
<protein>
    <submittedName>
        <fullName evidence="2">Uncharacterized protein</fullName>
    </submittedName>
</protein>
<dbReference type="SUPFAM" id="SSF46955">
    <property type="entry name" value="Putative DNA-binding domain"/>
    <property type="match status" value="1"/>
</dbReference>
<dbReference type="EMBL" id="LR796216">
    <property type="protein sequence ID" value="CAB4127723.1"/>
    <property type="molecule type" value="Genomic_DNA"/>
</dbReference>
<sequence>MKCYEICCNIFYGPNDLILINEAAESFKIKVREIVKFDKKGLLKIYRSFNNHRFVSEKEMEECIKIYNKEKLSKLLGYSFNP</sequence>
<evidence type="ECO:0000313" key="2">
    <source>
        <dbReference type="EMBL" id="CAB4134180.1"/>
    </source>
</evidence>